<dbReference type="KEGG" id="ang:An09g03190"/>
<proteinExistence type="predicted"/>
<dbReference type="RefSeq" id="XP_059601372.1">
    <property type="nucleotide sequence ID" value="XM_059749706.1"/>
</dbReference>
<name>A0AAJ8DZF8_ASPNG</name>
<protein>
    <submittedName>
        <fullName evidence="1">Uncharacterized protein</fullName>
    </submittedName>
</protein>
<gene>
    <name evidence="1" type="ORF">An09g03190</name>
</gene>
<dbReference type="GeneID" id="84591999"/>
<reference evidence="1" key="1">
    <citation type="submission" date="2025-02" db="EMBL/GenBank/DDBJ databases">
        <authorList>
            <consortium name="NCBI Genome Project"/>
        </authorList>
    </citation>
    <scope>NUCLEOTIDE SEQUENCE</scope>
</reference>
<dbReference type="AlphaFoldDB" id="A0AAJ8DZF8"/>
<accession>A0AAJ8DZF8</accession>
<sequence>MTTDTKDIEPCPVLPERGKPERRRTIQLYHYGLRDRKLLNSFNQIGYPFVAWHPTAGSSDSSGIYGQPRQARSKAAILGLAVVEENEGSGCVCLPIYVGEGSGWRKTDSSIQAKLSLILELIISEGHAAASTEANSALGSVTRTAGLGKPARGLKWRTC</sequence>
<reference evidence="1" key="2">
    <citation type="submission" date="2025-08" db="UniProtKB">
        <authorList>
            <consortium name="RefSeq"/>
        </authorList>
    </citation>
    <scope>IDENTIFICATION</scope>
</reference>
<dbReference type="VEuPathDB" id="FungiDB:An09g03190"/>
<organism evidence="1">
    <name type="scientific">Aspergillus niger</name>
    <dbReference type="NCBI Taxonomy" id="5061"/>
    <lineage>
        <taxon>Eukaryota</taxon>
        <taxon>Fungi</taxon>
        <taxon>Dikarya</taxon>
        <taxon>Ascomycota</taxon>
        <taxon>Pezizomycotina</taxon>
        <taxon>Eurotiomycetes</taxon>
        <taxon>Eurotiomycetidae</taxon>
        <taxon>Eurotiales</taxon>
        <taxon>Aspergillaceae</taxon>
        <taxon>Aspergillus</taxon>
        <taxon>Aspergillus subgen. Circumdati</taxon>
    </lineage>
</organism>
<evidence type="ECO:0000313" key="1">
    <source>
        <dbReference type="RefSeq" id="XP_059601372.1"/>
    </source>
</evidence>